<dbReference type="InterPro" id="IPR031728">
    <property type="entry name" value="GlcAase_C"/>
</dbReference>
<dbReference type="STRING" id="1295533.A0A1E3HGV1"/>
<dbReference type="GeneID" id="30158008"/>
<gene>
    <name evidence="3" type="ORF">L202_06699</name>
</gene>
<accession>A0A1E3HGV1</accession>
<protein>
    <recommendedName>
        <fullName evidence="2">Beta-glucuronidase C-terminal domain-containing protein</fullName>
    </recommendedName>
</protein>
<evidence type="ECO:0000259" key="2">
    <source>
        <dbReference type="Pfam" id="PF16862"/>
    </source>
</evidence>
<dbReference type="Proteomes" id="UP000094065">
    <property type="component" value="Unassembled WGS sequence"/>
</dbReference>
<dbReference type="EMBL" id="AWGJ01000010">
    <property type="protein sequence ID" value="ODN75572.1"/>
    <property type="molecule type" value="Genomic_DNA"/>
</dbReference>
<comment type="caution">
    <text evidence="3">The sequence shown here is derived from an EMBL/GenBank/DDBJ whole genome shotgun (WGS) entry which is preliminary data.</text>
</comment>
<evidence type="ECO:0000256" key="1">
    <source>
        <dbReference type="SAM" id="SignalP"/>
    </source>
</evidence>
<feature type="chain" id="PRO_5009129155" description="Beta-glucuronidase C-terminal domain-containing protein" evidence="1">
    <location>
        <begin position="20"/>
        <end position="498"/>
    </location>
</feature>
<feature type="signal peptide" evidence="1">
    <location>
        <begin position="1"/>
        <end position="19"/>
    </location>
</feature>
<dbReference type="Gene3D" id="3.20.20.80">
    <property type="entry name" value="Glycosidases"/>
    <property type="match status" value="1"/>
</dbReference>
<dbReference type="InterPro" id="IPR017853">
    <property type="entry name" value="GH"/>
</dbReference>
<organism evidence="3 4">
    <name type="scientific">Cryptococcus amylolentus CBS 6039</name>
    <dbReference type="NCBI Taxonomy" id="1295533"/>
    <lineage>
        <taxon>Eukaryota</taxon>
        <taxon>Fungi</taxon>
        <taxon>Dikarya</taxon>
        <taxon>Basidiomycota</taxon>
        <taxon>Agaricomycotina</taxon>
        <taxon>Tremellomycetes</taxon>
        <taxon>Tremellales</taxon>
        <taxon>Cryptococcaceae</taxon>
        <taxon>Cryptococcus</taxon>
    </lineage>
</organism>
<dbReference type="OrthoDB" id="2831684at2759"/>
<dbReference type="PANTHER" id="PTHR36183">
    <property type="entry name" value="BETA-GLUCURONIDASE"/>
    <property type="match status" value="1"/>
</dbReference>
<evidence type="ECO:0000313" key="4">
    <source>
        <dbReference type="Proteomes" id="UP000094065"/>
    </source>
</evidence>
<keyword evidence="1" id="KW-0732">Signal</keyword>
<sequence>MIPIVYLSAILLHLSAASAAVVPRQDSAKATTFDITSGDKAKVKDAAPVAISIEFFAFPEYVQVLGNTAQCLKNLGDAAGAATRIRIGGTTQDRATYDPSLTSAVTYSVDDPADAPANLTYGPAFFELASQLSGPTTIGLNRRLNDINNTISAAQEAVEQMENLFAIELGNEPDLYTDDDPIADNQTWSPSLDAQIQVNWQSQISTALNRTAIIQAGVFLQPPAFSIAELGPLEQSSGSLEYVRSWADHAYPQSACGDSTTDLESLQNHSSIVEFVMTFQGEVDAADELGEERPLVFGETNSATCGGGGISATYGAGLWIVDYVLQSVKLGYERLYFHHGTIGNSPYSWWGRDQVFSPYYGAIFAASALNDAAYITQLDSSTSHFAIYTFHSSNDALLRAVILNTQYYPNTTTSARPSETVVLTGLEDGESGKVKGKRLTAPWSTSQVEFGESPTFGGQSFNGESCEAEGEEVWEEMDVAGGEVKIEVAASEAVLVYF</sequence>
<dbReference type="InterPro" id="IPR052974">
    <property type="entry name" value="GH79_Enzymes"/>
</dbReference>
<dbReference type="SUPFAM" id="SSF51445">
    <property type="entry name" value="(Trans)glycosidases"/>
    <property type="match status" value="1"/>
</dbReference>
<keyword evidence="4" id="KW-1185">Reference proteome</keyword>
<dbReference type="PANTHER" id="PTHR36183:SF2">
    <property type="entry name" value="BETA-GLUCURONIDASE C-TERMINAL DOMAIN-CONTAINING PROTEIN"/>
    <property type="match status" value="1"/>
</dbReference>
<feature type="domain" description="Beta-glucuronidase C-terminal" evidence="2">
    <location>
        <begin position="388"/>
        <end position="495"/>
    </location>
</feature>
<dbReference type="Gene3D" id="2.60.40.1180">
    <property type="entry name" value="Golgi alpha-mannosidase II"/>
    <property type="match status" value="1"/>
</dbReference>
<dbReference type="Pfam" id="PF16862">
    <property type="entry name" value="Glyco_hydro_79C"/>
    <property type="match status" value="1"/>
</dbReference>
<reference evidence="3 4" key="1">
    <citation type="submission" date="2016-06" db="EMBL/GenBank/DDBJ databases">
        <title>Evolution of pathogenesis and genome organization in the Tremellales.</title>
        <authorList>
            <person name="Cuomo C."/>
            <person name="Litvintseva A."/>
            <person name="Heitman J."/>
            <person name="Chen Y."/>
            <person name="Sun S."/>
            <person name="Springer D."/>
            <person name="Dromer F."/>
            <person name="Young S."/>
            <person name="Zeng Q."/>
            <person name="Chapman S."/>
            <person name="Gujja S."/>
            <person name="Saif S."/>
            <person name="Birren B."/>
        </authorList>
    </citation>
    <scope>NUCLEOTIDE SEQUENCE [LARGE SCALE GENOMIC DNA]</scope>
    <source>
        <strain evidence="3 4">CBS 6039</strain>
    </source>
</reference>
<dbReference type="RefSeq" id="XP_018991222.1">
    <property type="nucleotide sequence ID" value="XM_019141247.1"/>
</dbReference>
<evidence type="ECO:0000313" key="3">
    <source>
        <dbReference type="EMBL" id="ODN75572.1"/>
    </source>
</evidence>
<dbReference type="InterPro" id="IPR013780">
    <property type="entry name" value="Glyco_hydro_b"/>
</dbReference>
<name>A0A1E3HGV1_9TREE</name>
<proteinExistence type="predicted"/>
<dbReference type="AlphaFoldDB" id="A0A1E3HGV1"/>